<organism evidence="2 3">
    <name type="scientific">Mucilaginibacter dorajii</name>
    <dbReference type="NCBI Taxonomy" id="692994"/>
    <lineage>
        <taxon>Bacteria</taxon>
        <taxon>Pseudomonadati</taxon>
        <taxon>Bacteroidota</taxon>
        <taxon>Sphingobacteriia</taxon>
        <taxon>Sphingobacteriales</taxon>
        <taxon>Sphingobacteriaceae</taxon>
        <taxon>Mucilaginibacter</taxon>
    </lineage>
</organism>
<name>A0ABP7R9T5_9SPHI</name>
<feature type="transmembrane region" description="Helical" evidence="1">
    <location>
        <begin position="40"/>
        <end position="59"/>
    </location>
</feature>
<keyword evidence="1" id="KW-1133">Transmembrane helix</keyword>
<gene>
    <name evidence="2" type="ORF">GCM10022210_55740</name>
</gene>
<dbReference type="RefSeq" id="WP_259095610.1">
    <property type="nucleotide sequence ID" value="NZ_BAAAZC010000054.1"/>
</dbReference>
<keyword evidence="3" id="KW-1185">Reference proteome</keyword>
<evidence type="ECO:0000256" key="1">
    <source>
        <dbReference type="SAM" id="Phobius"/>
    </source>
</evidence>
<protein>
    <submittedName>
        <fullName evidence="2">Uncharacterized protein</fullName>
    </submittedName>
</protein>
<feature type="transmembrane region" description="Helical" evidence="1">
    <location>
        <begin position="6"/>
        <end position="28"/>
    </location>
</feature>
<accession>A0ABP7R9T5</accession>
<sequence length="74" mass="8552">MEELLIFRIFAAFPLFGLLLPDLSLLLVSPHRQIPDDHIYIEFFLLLSEFICTVGLWYAQKQQKNSSGNVKLSL</sequence>
<evidence type="ECO:0000313" key="3">
    <source>
        <dbReference type="Proteomes" id="UP001500742"/>
    </source>
</evidence>
<keyword evidence="1" id="KW-0812">Transmembrane</keyword>
<proteinExistence type="predicted"/>
<evidence type="ECO:0000313" key="2">
    <source>
        <dbReference type="EMBL" id="GAA3994491.1"/>
    </source>
</evidence>
<reference evidence="3" key="1">
    <citation type="journal article" date="2019" name="Int. J. Syst. Evol. Microbiol.">
        <title>The Global Catalogue of Microorganisms (GCM) 10K type strain sequencing project: providing services to taxonomists for standard genome sequencing and annotation.</title>
        <authorList>
            <consortium name="The Broad Institute Genomics Platform"/>
            <consortium name="The Broad Institute Genome Sequencing Center for Infectious Disease"/>
            <person name="Wu L."/>
            <person name="Ma J."/>
        </authorList>
    </citation>
    <scope>NUCLEOTIDE SEQUENCE [LARGE SCALE GENOMIC DNA]</scope>
    <source>
        <strain evidence="3">JCM 16601</strain>
    </source>
</reference>
<keyword evidence="1" id="KW-0472">Membrane</keyword>
<dbReference type="EMBL" id="BAAAZC010000054">
    <property type="protein sequence ID" value="GAA3994491.1"/>
    <property type="molecule type" value="Genomic_DNA"/>
</dbReference>
<comment type="caution">
    <text evidence="2">The sequence shown here is derived from an EMBL/GenBank/DDBJ whole genome shotgun (WGS) entry which is preliminary data.</text>
</comment>
<dbReference type="Proteomes" id="UP001500742">
    <property type="component" value="Unassembled WGS sequence"/>
</dbReference>